<dbReference type="EMBL" id="BGZK01000583">
    <property type="protein sequence ID" value="GBP51562.1"/>
    <property type="molecule type" value="Genomic_DNA"/>
</dbReference>
<comment type="caution">
    <text evidence="2">The sequence shown here is derived from an EMBL/GenBank/DDBJ whole genome shotgun (WGS) entry which is preliminary data.</text>
</comment>
<feature type="region of interest" description="Disordered" evidence="1">
    <location>
        <begin position="37"/>
        <end position="63"/>
    </location>
</feature>
<feature type="compositionally biased region" description="Basic and acidic residues" evidence="1">
    <location>
        <begin position="46"/>
        <end position="58"/>
    </location>
</feature>
<keyword evidence="3" id="KW-1185">Reference proteome</keyword>
<name>A0A4C1WM50_EUMVA</name>
<evidence type="ECO:0000313" key="3">
    <source>
        <dbReference type="Proteomes" id="UP000299102"/>
    </source>
</evidence>
<dbReference type="AlphaFoldDB" id="A0A4C1WM50"/>
<evidence type="ECO:0000256" key="1">
    <source>
        <dbReference type="SAM" id="MobiDB-lite"/>
    </source>
</evidence>
<sequence>MTLRNRAKVGRKEKLRAAIDVGRLDASRMSVTYKDRRPGRQTLRGHVREKSTRHRENAARPISEIDSMCLARSRKQ</sequence>
<dbReference type="Proteomes" id="UP000299102">
    <property type="component" value="Unassembled WGS sequence"/>
</dbReference>
<protein>
    <submittedName>
        <fullName evidence="2">Uncharacterized protein</fullName>
    </submittedName>
</protein>
<proteinExistence type="predicted"/>
<reference evidence="2 3" key="1">
    <citation type="journal article" date="2019" name="Commun. Biol.">
        <title>The bagworm genome reveals a unique fibroin gene that provides high tensile strength.</title>
        <authorList>
            <person name="Kono N."/>
            <person name="Nakamura H."/>
            <person name="Ohtoshi R."/>
            <person name="Tomita M."/>
            <person name="Numata K."/>
            <person name="Arakawa K."/>
        </authorList>
    </citation>
    <scope>NUCLEOTIDE SEQUENCE [LARGE SCALE GENOMIC DNA]</scope>
</reference>
<gene>
    <name evidence="2" type="ORF">EVAR_34448_1</name>
</gene>
<accession>A0A4C1WM50</accession>
<organism evidence="2 3">
    <name type="scientific">Eumeta variegata</name>
    <name type="common">Bagworm moth</name>
    <name type="synonym">Eumeta japonica</name>
    <dbReference type="NCBI Taxonomy" id="151549"/>
    <lineage>
        <taxon>Eukaryota</taxon>
        <taxon>Metazoa</taxon>
        <taxon>Ecdysozoa</taxon>
        <taxon>Arthropoda</taxon>
        <taxon>Hexapoda</taxon>
        <taxon>Insecta</taxon>
        <taxon>Pterygota</taxon>
        <taxon>Neoptera</taxon>
        <taxon>Endopterygota</taxon>
        <taxon>Lepidoptera</taxon>
        <taxon>Glossata</taxon>
        <taxon>Ditrysia</taxon>
        <taxon>Tineoidea</taxon>
        <taxon>Psychidae</taxon>
        <taxon>Oiketicinae</taxon>
        <taxon>Eumeta</taxon>
    </lineage>
</organism>
<evidence type="ECO:0000313" key="2">
    <source>
        <dbReference type="EMBL" id="GBP51562.1"/>
    </source>
</evidence>